<keyword evidence="2 5" id="KW-0812">Transmembrane</keyword>
<reference evidence="7" key="2">
    <citation type="journal article" date="2023" name="Int. J. Syst. Evol. Microbiol.">
        <title>Streptomyces marispadix sp. nov., isolated from marine beach sediment of the Northern Coast of Portugal.</title>
        <authorList>
            <person name="dos Santos J.D.N."/>
            <person name="Vitorino I.R."/>
            <person name="Kallscheuer N."/>
            <person name="Srivastava A."/>
            <person name="Krautwurst S."/>
            <person name="Marz M."/>
            <person name="Jogler C."/>
            <person name="Lobo Da Cunha A."/>
            <person name="Catita J."/>
            <person name="Goncalves H."/>
            <person name="Gonzalez I."/>
            <person name="Reyes F."/>
            <person name="Lage O.M."/>
        </authorList>
    </citation>
    <scope>NUCLEOTIDE SEQUENCE</scope>
    <source>
        <strain evidence="7">M600PL45_2</strain>
    </source>
</reference>
<feature type="transmembrane region" description="Helical" evidence="5">
    <location>
        <begin position="286"/>
        <end position="305"/>
    </location>
</feature>
<keyword evidence="8" id="KW-1185">Reference proteome</keyword>
<dbReference type="InterPro" id="IPR036259">
    <property type="entry name" value="MFS_trans_sf"/>
</dbReference>
<sequence length="507" mass="53881">MTDEKDERAQRRPAWYREISGPQWRAFVAAWLGYLLDGFDFVIITLVLTEVSDEFDLSAVTGAALVSAAFISRWFGGLALGALGDRFGRRSAMVVSIVLFSAGSALCAVAPAYWVLFAARLLIGLGMAGEYGSSSTYVIESWPEHLRNKASGFLISGFSIGAALCAQAYRLVVPEWGWRALFAVGLLPILVALWLRRALPESGDWQRARDARRAGAEGPPDMFRTLYRNGRARLTAVNVVLTLVAFGALLLVFAGVVHGALPVTGLAAAVTVVFVCFMAQFSGRRWPTGVTLMITVFTAFLYSWPIQALLPTYLKTDLGLDAGHVADLLFFSGFGAAAGCVLGGFLGDRFGTRRAYWTSLVVSQLLVFPVFLVGGGSLVLLGALLFLQQVFGQGISGLLPKWIGGYFAVEQRAAGLGFAYNVGALGGAVAPVLGASLAQTMPLGTSLAVLSFGLTAVVIVLVAVNAPMRAQRLLAPAHVWDTDALDVIPRVPAPAAPKDAGREGMSA</sequence>
<dbReference type="PANTHER" id="PTHR23508">
    <property type="entry name" value="CARBOXYLIC ACID TRANSPORTER PROTEIN HOMOLOG"/>
    <property type="match status" value="1"/>
</dbReference>
<dbReference type="NCBIfam" id="NF003024">
    <property type="entry name" value="PRK03893.1"/>
    <property type="match status" value="1"/>
</dbReference>
<feature type="transmembrane region" description="Helical" evidence="5">
    <location>
        <begin position="176"/>
        <end position="195"/>
    </location>
</feature>
<evidence type="ECO:0000259" key="6">
    <source>
        <dbReference type="PROSITE" id="PS50850"/>
    </source>
</evidence>
<evidence type="ECO:0000256" key="1">
    <source>
        <dbReference type="ARBA" id="ARBA00004651"/>
    </source>
</evidence>
<dbReference type="Proteomes" id="UP001166784">
    <property type="component" value="Unassembled WGS sequence"/>
</dbReference>
<dbReference type="PANTHER" id="PTHR23508:SF3">
    <property type="entry name" value="SIALIC ACID TRANSPORTER NANT"/>
    <property type="match status" value="1"/>
</dbReference>
<dbReference type="RefSeq" id="WP_241059686.1">
    <property type="nucleotide sequence ID" value="NZ_JAKWJU010000002.1"/>
</dbReference>
<dbReference type="InterPro" id="IPR011701">
    <property type="entry name" value="MFS"/>
</dbReference>
<gene>
    <name evidence="7" type="ORF">MMA15_13175</name>
</gene>
<feature type="transmembrane region" description="Helical" evidence="5">
    <location>
        <begin position="234"/>
        <end position="254"/>
    </location>
</feature>
<organism evidence="7 8">
    <name type="scientific">Streptomyces marispadix</name>
    <dbReference type="NCBI Taxonomy" id="2922868"/>
    <lineage>
        <taxon>Bacteria</taxon>
        <taxon>Bacillati</taxon>
        <taxon>Actinomycetota</taxon>
        <taxon>Actinomycetes</taxon>
        <taxon>Kitasatosporales</taxon>
        <taxon>Streptomycetaceae</taxon>
        <taxon>Streptomyces</taxon>
    </lineage>
</organism>
<dbReference type="Gene3D" id="1.20.1250.20">
    <property type="entry name" value="MFS general substrate transporter like domains"/>
    <property type="match status" value="2"/>
</dbReference>
<feature type="domain" description="Major facilitator superfamily (MFS) profile" evidence="6">
    <location>
        <begin position="26"/>
        <end position="471"/>
    </location>
</feature>
<dbReference type="PROSITE" id="PS50850">
    <property type="entry name" value="MFS"/>
    <property type="match status" value="1"/>
</dbReference>
<dbReference type="InterPro" id="IPR020846">
    <property type="entry name" value="MFS_dom"/>
</dbReference>
<feature type="transmembrane region" description="Helical" evidence="5">
    <location>
        <begin position="416"/>
        <end position="437"/>
    </location>
</feature>
<feature type="transmembrane region" description="Helical" evidence="5">
    <location>
        <begin position="390"/>
        <end position="409"/>
    </location>
</feature>
<dbReference type="EMBL" id="JAKWJU010000002">
    <property type="protein sequence ID" value="MCH6161317.1"/>
    <property type="molecule type" value="Genomic_DNA"/>
</dbReference>
<feature type="transmembrane region" description="Helical" evidence="5">
    <location>
        <begin position="26"/>
        <end position="48"/>
    </location>
</feature>
<feature type="transmembrane region" description="Helical" evidence="5">
    <location>
        <begin position="92"/>
        <end position="115"/>
    </location>
</feature>
<protein>
    <submittedName>
        <fullName evidence="7">MFS transporter</fullName>
    </submittedName>
</protein>
<feature type="transmembrane region" description="Helical" evidence="5">
    <location>
        <begin position="325"/>
        <end position="347"/>
    </location>
</feature>
<name>A0ABS9SYH4_9ACTN</name>
<feature type="transmembrane region" description="Helical" evidence="5">
    <location>
        <begin position="359"/>
        <end position="384"/>
    </location>
</feature>
<evidence type="ECO:0000256" key="4">
    <source>
        <dbReference type="ARBA" id="ARBA00023136"/>
    </source>
</evidence>
<evidence type="ECO:0000256" key="5">
    <source>
        <dbReference type="SAM" id="Phobius"/>
    </source>
</evidence>
<feature type="transmembrane region" description="Helical" evidence="5">
    <location>
        <begin position="260"/>
        <end position="279"/>
    </location>
</feature>
<dbReference type="CDD" id="cd17316">
    <property type="entry name" value="MFS_SV2_like"/>
    <property type="match status" value="1"/>
</dbReference>
<keyword evidence="4 5" id="KW-0472">Membrane</keyword>
<reference evidence="7" key="1">
    <citation type="submission" date="2022-03" db="EMBL/GenBank/DDBJ databases">
        <authorList>
            <person name="Santos J.D.N."/>
            <person name="Kallscheuer N."/>
            <person name="Jogler C."/>
            <person name="Lage O.M."/>
        </authorList>
    </citation>
    <scope>NUCLEOTIDE SEQUENCE</scope>
    <source>
        <strain evidence="7">M600PL45_2</strain>
    </source>
</reference>
<comment type="caution">
    <text evidence="7">The sequence shown here is derived from an EMBL/GenBank/DDBJ whole genome shotgun (WGS) entry which is preliminary data.</text>
</comment>
<feature type="transmembrane region" description="Helical" evidence="5">
    <location>
        <begin position="443"/>
        <end position="464"/>
    </location>
</feature>
<proteinExistence type="predicted"/>
<accession>A0ABS9SYH4</accession>
<evidence type="ECO:0000256" key="2">
    <source>
        <dbReference type="ARBA" id="ARBA00022692"/>
    </source>
</evidence>
<feature type="transmembrane region" description="Helical" evidence="5">
    <location>
        <begin position="60"/>
        <end position="80"/>
    </location>
</feature>
<keyword evidence="3 5" id="KW-1133">Transmembrane helix</keyword>
<comment type="subcellular location">
    <subcellularLocation>
        <location evidence="1">Cell membrane</location>
        <topology evidence="1">Multi-pass membrane protein</topology>
    </subcellularLocation>
</comment>
<evidence type="ECO:0000313" key="7">
    <source>
        <dbReference type="EMBL" id="MCH6161317.1"/>
    </source>
</evidence>
<dbReference type="SUPFAM" id="SSF103473">
    <property type="entry name" value="MFS general substrate transporter"/>
    <property type="match status" value="1"/>
</dbReference>
<dbReference type="Pfam" id="PF07690">
    <property type="entry name" value="MFS_1"/>
    <property type="match status" value="1"/>
</dbReference>
<evidence type="ECO:0000313" key="8">
    <source>
        <dbReference type="Proteomes" id="UP001166784"/>
    </source>
</evidence>
<evidence type="ECO:0000256" key="3">
    <source>
        <dbReference type="ARBA" id="ARBA00022989"/>
    </source>
</evidence>